<evidence type="ECO:0000256" key="1">
    <source>
        <dbReference type="SAM" id="MobiDB-lite"/>
    </source>
</evidence>
<keyword evidence="3" id="KW-1185">Reference proteome</keyword>
<accession>A0AAD3P2N2</accession>
<sequence length="104" mass="11858">MGRRLYSRYPRVPTHCFTSRGVVNHAHAPPATRRIPERHVTSRPTATWPPQARPAALTHLTRRRTRHSERATWRGSRWSPSVGAVGRGEKLQQLAFTPINAHPK</sequence>
<feature type="region of interest" description="Disordered" evidence="1">
    <location>
        <begin position="29"/>
        <end position="86"/>
    </location>
</feature>
<gene>
    <name evidence="2" type="ORF">Nepgr_001404</name>
</gene>
<organism evidence="2 3">
    <name type="scientific">Nepenthes gracilis</name>
    <name type="common">Slender pitcher plant</name>
    <dbReference type="NCBI Taxonomy" id="150966"/>
    <lineage>
        <taxon>Eukaryota</taxon>
        <taxon>Viridiplantae</taxon>
        <taxon>Streptophyta</taxon>
        <taxon>Embryophyta</taxon>
        <taxon>Tracheophyta</taxon>
        <taxon>Spermatophyta</taxon>
        <taxon>Magnoliopsida</taxon>
        <taxon>eudicotyledons</taxon>
        <taxon>Gunneridae</taxon>
        <taxon>Pentapetalae</taxon>
        <taxon>Caryophyllales</taxon>
        <taxon>Nepenthaceae</taxon>
        <taxon>Nepenthes</taxon>
    </lineage>
</organism>
<dbReference type="AlphaFoldDB" id="A0AAD3P2N2"/>
<dbReference type="Proteomes" id="UP001279734">
    <property type="component" value="Unassembled WGS sequence"/>
</dbReference>
<name>A0AAD3P2N2_NEPGR</name>
<comment type="caution">
    <text evidence="2">The sequence shown here is derived from an EMBL/GenBank/DDBJ whole genome shotgun (WGS) entry which is preliminary data.</text>
</comment>
<reference evidence="2" key="1">
    <citation type="submission" date="2023-05" db="EMBL/GenBank/DDBJ databases">
        <title>Nepenthes gracilis genome sequencing.</title>
        <authorList>
            <person name="Fukushima K."/>
        </authorList>
    </citation>
    <scope>NUCLEOTIDE SEQUENCE</scope>
    <source>
        <strain evidence="2">SING2019-196</strain>
    </source>
</reference>
<proteinExistence type="predicted"/>
<protein>
    <submittedName>
        <fullName evidence="2">Uncharacterized protein</fullName>
    </submittedName>
</protein>
<evidence type="ECO:0000313" key="2">
    <source>
        <dbReference type="EMBL" id="GMG99564.1"/>
    </source>
</evidence>
<evidence type="ECO:0000313" key="3">
    <source>
        <dbReference type="Proteomes" id="UP001279734"/>
    </source>
</evidence>
<dbReference type="EMBL" id="BSYO01000001">
    <property type="protein sequence ID" value="GMG99564.1"/>
    <property type="molecule type" value="Genomic_DNA"/>
</dbReference>